<gene>
    <name evidence="1" type="ORF">BJX63DRAFT_436450</name>
</gene>
<protein>
    <submittedName>
        <fullName evidence="1">Uncharacterized protein</fullName>
    </submittedName>
</protein>
<evidence type="ECO:0000313" key="1">
    <source>
        <dbReference type="EMBL" id="KAL2808063.1"/>
    </source>
</evidence>
<organism evidence="1 2">
    <name type="scientific">Aspergillus granulosus</name>
    <dbReference type="NCBI Taxonomy" id="176169"/>
    <lineage>
        <taxon>Eukaryota</taxon>
        <taxon>Fungi</taxon>
        <taxon>Dikarya</taxon>
        <taxon>Ascomycota</taxon>
        <taxon>Pezizomycotina</taxon>
        <taxon>Eurotiomycetes</taxon>
        <taxon>Eurotiomycetidae</taxon>
        <taxon>Eurotiales</taxon>
        <taxon>Aspergillaceae</taxon>
        <taxon>Aspergillus</taxon>
        <taxon>Aspergillus subgen. Nidulantes</taxon>
    </lineage>
</organism>
<accession>A0ABR4GZP2</accession>
<proteinExistence type="predicted"/>
<reference evidence="1 2" key="1">
    <citation type="submission" date="2024-07" db="EMBL/GenBank/DDBJ databases">
        <title>Section-level genome sequencing and comparative genomics of Aspergillus sections Usti and Cavernicolus.</title>
        <authorList>
            <consortium name="Lawrence Berkeley National Laboratory"/>
            <person name="Nybo J.L."/>
            <person name="Vesth T.C."/>
            <person name="Theobald S."/>
            <person name="Frisvad J.C."/>
            <person name="Larsen T.O."/>
            <person name="Kjaerboelling I."/>
            <person name="Rothschild-Mancinelli K."/>
            <person name="Lyhne E.K."/>
            <person name="Kogle M.E."/>
            <person name="Barry K."/>
            <person name="Clum A."/>
            <person name="Na H."/>
            <person name="Ledsgaard L."/>
            <person name="Lin J."/>
            <person name="Lipzen A."/>
            <person name="Kuo A."/>
            <person name="Riley R."/>
            <person name="Mondo S."/>
            <person name="Labutti K."/>
            <person name="Haridas S."/>
            <person name="Pangalinan J."/>
            <person name="Salamov A.A."/>
            <person name="Simmons B.A."/>
            <person name="Magnuson J.K."/>
            <person name="Chen J."/>
            <person name="Drula E."/>
            <person name="Henrissat B."/>
            <person name="Wiebenga A."/>
            <person name="Lubbers R.J."/>
            <person name="Gomes A.C."/>
            <person name="Makela M.R."/>
            <person name="Stajich J."/>
            <person name="Grigoriev I.V."/>
            <person name="Mortensen U.H."/>
            <person name="De Vries R.P."/>
            <person name="Baker S.E."/>
            <person name="Andersen M.R."/>
        </authorList>
    </citation>
    <scope>NUCLEOTIDE SEQUENCE [LARGE SCALE GENOMIC DNA]</scope>
    <source>
        <strain evidence="1 2">CBS 588.65</strain>
    </source>
</reference>
<dbReference type="Proteomes" id="UP001610334">
    <property type="component" value="Unassembled WGS sequence"/>
</dbReference>
<name>A0ABR4GZP2_9EURO</name>
<comment type="caution">
    <text evidence="1">The sequence shown here is derived from an EMBL/GenBank/DDBJ whole genome shotgun (WGS) entry which is preliminary data.</text>
</comment>
<keyword evidence="2" id="KW-1185">Reference proteome</keyword>
<dbReference type="EMBL" id="JBFXLT010000122">
    <property type="protein sequence ID" value="KAL2808063.1"/>
    <property type="molecule type" value="Genomic_DNA"/>
</dbReference>
<sequence length="167" mass="18452">MSQSSFRYNSTSTQEPSKSAPIGCYGLGFVQGPTGRLHKAAGEVLSVMHCSRLIEVVPETPGAEDAFKPAGITHFQIVSRARSGNGAYFVPKGDIPVVGEMSFGYWTDDDGCFRLGYGRVVKVWKEFAVRFVDPFKAPRLSGEVLKKGYRKVRVFSEKGDVYKIQFV</sequence>
<evidence type="ECO:0000313" key="2">
    <source>
        <dbReference type="Proteomes" id="UP001610334"/>
    </source>
</evidence>